<dbReference type="Proteomes" id="UP000000639">
    <property type="component" value="Chromosome"/>
</dbReference>
<dbReference type="EMBL" id="CP000510">
    <property type="protein sequence ID" value="ABM02991.1"/>
    <property type="molecule type" value="Genomic_DNA"/>
</dbReference>
<reference evidence="1 2" key="1">
    <citation type="submission" date="2007-01" db="EMBL/GenBank/DDBJ databases">
        <title>Complete sequence of Psychromonas ingrahamii 37.</title>
        <authorList>
            <consortium name="US DOE Joint Genome Institute"/>
            <person name="Copeland A."/>
            <person name="Lucas S."/>
            <person name="Lapidus A."/>
            <person name="Barry K."/>
            <person name="Detter J.C."/>
            <person name="Glavina del Rio T."/>
            <person name="Hammon N."/>
            <person name="Israni S."/>
            <person name="Dalin E."/>
            <person name="Tice H."/>
            <person name="Pitluck S."/>
            <person name="Thompson L.S."/>
            <person name="Brettin T."/>
            <person name="Bruce D."/>
            <person name="Han C."/>
            <person name="Tapia R."/>
            <person name="Schmutz J."/>
            <person name="Larimer F."/>
            <person name="Land M."/>
            <person name="Hauser L."/>
            <person name="Kyrpides N."/>
            <person name="Ivanova N."/>
            <person name="Staley J."/>
            <person name="Richardson P."/>
        </authorList>
    </citation>
    <scope>NUCLEOTIDE SEQUENCE [LARGE SCALE GENOMIC DNA]</scope>
    <source>
        <strain evidence="1 2">37</strain>
    </source>
</reference>
<dbReference type="AlphaFoldDB" id="A1SU26"/>
<gene>
    <name evidence="1" type="ordered locus">Ping_1154</name>
</gene>
<protein>
    <recommendedName>
        <fullName evidence="3">DUF721 domain-containing protein</fullName>
    </recommendedName>
</protein>
<proteinExistence type="predicted"/>
<name>A1SU26_PSYIN</name>
<dbReference type="eggNOG" id="COG4701">
    <property type="taxonomic scope" value="Bacteria"/>
</dbReference>
<evidence type="ECO:0008006" key="3">
    <source>
        <dbReference type="Google" id="ProtNLM"/>
    </source>
</evidence>
<dbReference type="InterPro" id="IPR007922">
    <property type="entry name" value="DciA-like"/>
</dbReference>
<dbReference type="HOGENOM" id="CLU_1729871_0_0_6"/>
<accession>A1SU26</accession>
<dbReference type="Pfam" id="PF05258">
    <property type="entry name" value="DciA"/>
    <property type="match status" value="1"/>
</dbReference>
<evidence type="ECO:0000313" key="2">
    <source>
        <dbReference type="Proteomes" id="UP000000639"/>
    </source>
</evidence>
<evidence type="ECO:0000313" key="1">
    <source>
        <dbReference type="EMBL" id="ABM02991.1"/>
    </source>
</evidence>
<organism evidence="1 2">
    <name type="scientific">Psychromonas ingrahamii (strain DSM 17664 / CCUG 51855 / 37)</name>
    <dbReference type="NCBI Taxonomy" id="357804"/>
    <lineage>
        <taxon>Bacteria</taxon>
        <taxon>Pseudomonadati</taxon>
        <taxon>Pseudomonadota</taxon>
        <taxon>Gammaproteobacteria</taxon>
        <taxon>Alteromonadales</taxon>
        <taxon>Psychromonadaceae</taxon>
        <taxon>Psychromonas</taxon>
    </lineage>
</organism>
<keyword evidence="2" id="KW-1185">Reference proteome</keyword>
<dbReference type="KEGG" id="pin:Ping_1154"/>
<sequence>MMKLMNRTRQPKSVSALLNKSGLQHDVTVIMALNSLLQSHLKQHNIPGCRIGSLQNGSLLIEIPDATWMMRLKFMRAELLTLLRQRVPSLLRLKIKVNPALSSTHKMQHNPPKKDIKRAAKMPADVAESFLALAEDAEPGLQKALRSLADYSKK</sequence>